<dbReference type="InterPro" id="IPR013022">
    <property type="entry name" value="Xyl_isomerase-like_TIM-brl"/>
</dbReference>
<evidence type="ECO:0000256" key="1">
    <source>
        <dbReference type="ARBA" id="ARBA00023235"/>
    </source>
</evidence>
<sequence length="223" mass="25657">YLFPYDYKPQELKNLLNEFNLKQVLHNLPAGDWINGERGIACHPDRIDEFKIGVDTAIEYAKTLNCNQLNCLIGIPPEGISEEELENLIVDNLKYASDKLKNEEIILLIEAINTIDIPGFYLNTTEQAKAIIYKVKSDNIFIQYDAYHMQIMEGNLSLTLRDNIEMIKHIQIADHPGRNEPGTGEINYDFLFKYIQSIGYEGYIGCEYNPYNGTENGLKWLNK</sequence>
<reference evidence="3" key="1">
    <citation type="submission" date="2018-05" db="EMBL/GenBank/DDBJ databases">
        <authorList>
            <person name="Lanie J.A."/>
            <person name="Ng W.-L."/>
            <person name="Kazmierczak K.M."/>
            <person name="Andrzejewski T.M."/>
            <person name="Davidsen T.M."/>
            <person name="Wayne K.J."/>
            <person name="Tettelin H."/>
            <person name="Glass J.I."/>
            <person name="Rusch D."/>
            <person name="Podicherti R."/>
            <person name="Tsui H.-C.T."/>
            <person name="Winkler M.E."/>
        </authorList>
    </citation>
    <scope>NUCLEOTIDE SEQUENCE</scope>
</reference>
<dbReference type="GO" id="GO:0008903">
    <property type="term" value="F:hydroxypyruvate isomerase activity"/>
    <property type="evidence" value="ECO:0007669"/>
    <property type="project" value="TreeGrafter"/>
</dbReference>
<feature type="domain" description="Xylose isomerase-like TIM barrel" evidence="2">
    <location>
        <begin position="4"/>
        <end position="222"/>
    </location>
</feature>
<dbReference type="PANTHER" id="PTHR43489">
    <property type="entry name" value="ISOMERASE"/>
    <property type="match status" value="1"/>
</dbReference>
<dbReference type="AlphaFoldDB" id="A0A381VVL9"/>
<evidence type="ECO:0000313" key="3">
    <source>
        <dbReference type="EMBL" id="SVA44305.1"/>
    </source>
</evidence>
<dbReference type="InterPro" id="IPR026040">
    <property type="entry name" value="HyI-like"/>
</dbReference>
<dbReference type="Pfam" id="PF01261">
    <property type="entry name" value="AP_endonuc_2"/>
    <property type="match status" value="1"/>
</dbReference>
<dbReference type="Gene3D" id="3.20.20.150">
    <property type="entry name" value="Divalent-metal-dependent TIM barrel enzymes"/>
    <property type="match status" value="1"/>
</dbReference>
<organism evidence="3">
    <name type="scientific">marine metagenome</name>
    <dbReference type="NCBI Taxonomy" id="408172"/>
    <lineage>
        <taxon>unclassified sequences</taxon>
        <taxon>metagenomes</taxon>
        <taxon>ecological metagenomes</taxon>
    </lineage>
</organism>
<dbReference type="SUPFAM" id="SSF51658">
    <property type="entry name" value="Xylose isomerase-like"/>
    <property type="match status" value="1"/>
</dbReference>
<dbReference type="PANTHER" id="PTHR43489:SF13">
    <property type="entry name" value="HYDROXYPYRUVATE ISOMERASE"/>
    <property type="match status" value="1"/>
</dbReference>
<name>A0A381VVL9_9ZZZZ</name>
<feature type="non-terminal residue" evidence="3">
    <location>
        <position position="1"/>
    </location>
</feature>
<gene>
    <name evidence="3" type="ORF">METZ01_LOCUS97159</name>
</gene>
<dbReference type="PIRSF" id="PIRSF006241">
    <property type="entry name" value="HyI"/>
    <property type="match status" value="1"/>
</dbReference>
<accession>A0A381VVL9</accession>
<dbReference type="FunFam" id="3.20.20.150:FF:000007">
    <property type="entry name" value="Hydroxypyruvate isomerase"/>
    <property type="match status" value="1"/>
</dbReference>
<evidence type="ECO:0000259" key="2">
    <source>
        <dbReference type="Pfam" id="PF01261"/>
    </source>
</evidence>
<dbReference type="EMBL" id="UINC01009911">
    <property type="protein sequence ID" value="SVA44305.1"/>
    <property type="molecule type" value="Genomic_DNA"/>
</dbReference>
<protein>
    <recommendedName>
        <fullName evidence="2">Xylose isomerase-like TIM barrel domain-containing protein</fullName>
    </recommendedName>
</protein>
<dbReference type="InterPro" id="IPR036237">
    <property type="entry name" value="Xyl_isomerase-like_sf"/>
</dbReference>
<dbReference type="InterPro" id="IPR050417">
    <property type="entry name" value="Sugar_Epim/Isomerase"/>
</dbReference>
<keyword evidence="1" id="KW-0413">Isomerase</keyword>
<dbReference type="GO" id="GO:0046487">
    <property type="term" value="P:glyoxylate metabolic process"/>
    <property type="evidence" value="ECO:0007669"/>
    <property type="project" value="TreeGrafter"/>
</dbReference>
<proteinExistence type="predicted"/>